<dbReference type="InterPro" id="IPR017441">
    <property type="entry name" value="Protein_kinase_ATP_BS"/>
</dbReference>
<dbReference type="EMBL" id="BMVC01000001">
    <property type="protein sequence ID" value="GHC76704.1"/>
    <property type="molecule type" value="Genomic_DNA"/>
</dbReference>
<evidence type="ECO:0000313" key="9">
    <source>
        <dbReference type="EMBL" id="GHC76704.1"/>
    </source>
</evidence>
<keyword evidence="7" id="KW-0472">Membrane</keyword>
<evidence type="ECO:0000256" key="5">
    <source>
        <dbReference type="PROSITE-ProRule" id="PRU10141"/>
    </source>
</evidence>
<feature type="compositionally biased region" description="Gly residues" evidence="6">
    <location>
        <begin position="212"/>
        <end position="227"/>
    </location>
</feature>
<feature type="transmembrane region" description="Helical" evidence="7">
    <location>
        <begin position="55"/>
        <end position="80"/>
    </location>
</feature>
<evidence type="ECO:0000256" key="3">
    <source>
        <dbReference type="ARBA" id="ARBA00022777"/>
    </source>
</evidence>
<feature type="transmembrane region" description="Helical" evidence="7">
    <location>
        <begin position="116"/>
        <end position="135"/>
    </location>
</feature>
<evidence type="ECO:0000256" key="4">
    <source>
        <dbReference type="ARBA" id="ARBA00022840"/>
    </source>
</evidence>
<dbReference type="PROSITE" id="PS00107">
    <property type="entry name" value="PROTEIN_KINASE_ATP"/>
    <property type="match status" value="1"/>
</dbReference>
<feature type="compositionally biased region" description="Low complexity" evidence="6">
    <location>
        <begin position="304"/>
        <end position="316"/>
    </location>
</feature>
<evidence type="ECO:0000313" key="10">
    <source>
        <dbReference type="Proteomes" id="UP000638353"/>
    </source>
</evidence>
<keyword evidence="4 5" id="KW-0067">ATP-binding</keyword>
<proteinExistence type="predicted"/>
<keyword evidence="1" id="KW-0808">Transferase</keyword>
<keyword evidence="3" id="KW-0418">Kinase</keyword>
<keyword evidence="7" id="KW-1133">Transmembrane helix</keyword>
<feature type="transmembrane region" description="Helical" evidence="7">
    <location>
        <begin position="166"/>
        <end position="194"/>
    </location>
</feature>
<comment type="caution">
    <text evidence="9">The sequence shown here is derived from an EMBL/GenBank/DDBJ whole genome shotgun (WGS) entry which is preliminary data.</text>
</comment>
<dbReference type="GO" id="GO:0004674">
    <property type="term" value="F:protein serine/threonine kinase activity"/>
    <property type="evidence" value="ECO:0007669"/>
    <property type="project" value="TreeGrafter"/>
</dbReference>
<dbReference type="SUPFAM" id="SSF56112">
    <property type="entry name" value="Protein kinase-like (PK-like)"/>
    <property type="match status" value="1"/>
</dbReference>
<reference evidence="9" key="2">
    <citation type="submission" date="2020-09" db="EMBL/GenBank/DDBJ databases">
        <authorList>
            <person name="Sun Q."/>
            <person name="Ohkuma M."/>
        </authorList>
    </citation>
    <scope>NUCLEOTIDE SEQUENCE</scope>
    <source>
        <strain evidence="9">JCM 4637</strain>
    </source>
</reference>
<dbReference type="CDD" id="cd14014">
    <property type="entry name" value="STKc_PknB_like"/>
    <property type="match status" value="1"/>
</dbReference>
<evidence type="ECO:0000256" key="7">
    <source>
        <dbReference type="SAM" id="Phobius"/>
    </source>
</evidence>
<feature type="region of interest" description="Disordered" evidence="6">
    <location>
        <begin position="250"/>
        <end position="316"/>
    </location>
</feature>
<gene>
    <name evidence="9" type="ORF">GCM10010334_00560</name>
</gene>
<protein>
    <recommendedName>
        <fullName evidence="8">Protein kinase domain-containing protein</fullName>
    </recommendedName>
</protein>
<dbReference type="AlphaFoldDB" id="A0A918WS17"/>
<keyword evidence="2 5" id="KW-0547">Nucleotide-binding</keyword>
<feature type="domain" description="Protein kinase" evidence="8">
    <location>
        <begin position="341"/>
        <end position="598"/>
    </location>
</feature>
<dbReference type="InterPro" id="IPR011009">
    <property type="entry name" value="Kinase-like_dom_sf"/>
</dbReference>
<dbReference type="PANTHER" id="PTHR43289">
    <property type="entry name" value="MITOGEN-ACTIVATED PROTEIN KINASE KINASE KINASE 20-RELATED"/>
    <property type="match status" value="1"/>
</dbReference>
<dbReference type="PANTHER" id="PTHR43289:SF34">
    <property type="entry name" value="SERINE_THREONINE-PROTEIN KINASE YBDM-RELATED"/>
    <property type="match status" value="1"/>
</dbReference>
<dbReference type="Proteomes" id="UP000638353">
    <property type="component" value="Unassembled WGS sequence"/>
</dbReference>
<dbReference type="InterPro" id="IPR008271">
    <property type="entry name" value="Ser/Thr_kinase_AS"/>
</dbReference>
<dbReference type="GO" id="GO:0005524">
    <property type="term" value="F:ATP binding"/>
    <property type="evidence" value="ECO:0007669"/>
    <property type="project" value="UniProtKB-UniRule"/>
</dbReference>
<feature type="transmembrane region" description="Helical" evidence="7">
    <location>
        <begin position="12"/>
        <end position="35"/>
    </location>
</feature>
<feature type="region of interest" description="Disordered" evidence="6">
    <location>
        <begin position="204"/>
        <end position="229"/>
    </location>
</feature>
<name>A0A918WS17_9ACTN</name>
<keyword evidence="7" id="KW-0812">Transmembrane</keyword>
<evidence type="ECO:0000259" key="8">
    <source>
        <dbReference type="PROSITE" id="PS50011"/>
    </source>
</evidence>
<dbReference type="Gene3D" id="3.30.200.20">
    <property type="entry name" value="Phosphorylase Kinase, domain 1"/>
    <property type="match status" value="1"/>
</dbReference>
<dbReference type="SMART" id="SM00220">
    <property type="entry name" value="S_TKc"/>
    <property type="match status" value="1"/>
</dbReference>
<dbReference type="PROSITE" id="PS50011">
    <property type="entry name" value="PROTEIN_KINASE_DOM"/>
    <property type="match status" value="1"/>
</dbReference>
<feature type="compositionally biased region" description="Pro residues" evidence="6">
    <location>
        <begin position="250"/>
        <end position="303"/>
    </location>
</feature>
<reference evidence="9" key="1">
    <citation type="journal article" date="2014" name="Int. J. Syst. Evol. Microbiol.">
        <title>Complete genome sequence of Corynebacterium casei LMG S-19264T (=DSM 44701T), isolated from a smear-ripened cheese.</title>
        <authorList>
            <consortium name="US DOE Joint Genome Institute (JGI-PGF)"/>
            <person name="Walter F."/>
            <person name="Albersmeier A."/>
            <person name="Kalinowski J."/>
            <person name="Ruckert C."/>
        </authorList>
    </citation>
    <scope>NUCLEOTIDE SEQUENCE</scope>
    <source>
        <strain evidence="9">JCM 4637</strain>
    </source>
</reference>
<feature type="binding site" evidence="5">
    <location>
        <position position="370"/>
    </location>
    <ligand>
        <name>ATP</name>
        <dbReference type="ChEBI" id="CHEBI:30616"/>
    </ligand>
</feature>
<organism evidence="9 10">
    <name type="scientific">Streptomyces finlayi</name>
    <dbReference type="NCBI Taxonomy" id="67296"/>
    <lineage>
        <taxon>Bacteria</taxon>
        <taxon>Bacillati</taxon>
        <taxon>Actinomycetota</taxon>
        <taxon>Actinomycetes</taxon>
        <taxon>Kitasatosporales</taxon>
        <taxon>Streptomycetaceae</taxon>
        <taxon>Streptomyces</taxon>
    </lineage>
</organism>
<sequence>MAESFDAAGVSLAWGLAGVAIPALAVRLASLKLLIRLQREVRAQEPEIRAGRAKLWAPPVYVGADLLLGLLCAVALTVWLGTRSVPGFEVLVSAIEMPDVDELQRAYRLAVVPARIAFFSVAGPVLLLWLLLWFLTQRNLRMVGVPAPDGQVRGLRAVGPRLALSLLLRLLIGLFAPFGLVVAALVCQIVAALVSRRALRAPAAGVSPVGPGAPGGQGAPGGLGGPGAPSPYAPTASAYAPTAAAYGPTPPVPGHVPAQTPPAPVPAQTPPAPVPAQTPPAPVPAQTPPAPVPAQTPPAPVPAQAPSAPVPAQASPYAAPVQSSVSYQELHPNEPRTIAGYHLLGRIGSGGMGTVYLARREGSATQVALKTIHPELLDHPELLKRFERESEVLAMVPGAYTARVLDAGVDSGRPYLAMELLDGRPLDTHLRDQGPIRTPEALRALALALAAALSGVHKLGLVHRDLKPANIMLTTAGPRLLDFGIAALVDGTRLTRTGGGPGTLTYMAPEQFSDEPVGTAADIWAWACCVVCAAHGASPFQATSTGAVIRRIVDTGPAPDALAAVRALDPALAEAVTRALAPDPAARPADGTALVTLLTADRGPADIRAEITRGWQTLAV</sequence>
<dbReference type="InterPro" id="IPR000719">
    <property type="entry name" value="Prot_kinase_dom"/>
</dbReference>
<dbReference type="Gene3D" id="1.10.510.10">
    <property type="entry name" value="Transferase(Phosphotransferase) domain 1"/>
    <property type="match status" value="1"/>
</dbReference>
<evidence type="ECO:0000256" key="6">
    <source>
        <dbReference type="SAM" id="MobiDB-lite"/>
    </source>
</evidence>
<evidence type="ECO:0000256" key="1">
    <source>
        <dbReference type="ARBA" id="ARBA00022679"/>
    </source>
</evidence>
<evidence type="ECO:0000256" key="2">
    <source>
        <dbReference type="ARBA" id="ARBA00022741"/>
    </source>
</evidence>
<dbReference type="PRINTS" id="PR01217">
    <property type="entry name" value="PRICHEXTENSN"/>
</dbReference>
<dbReference type="PROSITE" id="PS00108">
    <property type="entry name" value="PROTEIN_KINASE_ST"/>
    <property type="match status" value="1"/>
</dbReference>
<dbReference type="Pfam" id="PF00069">
    <property type="entry name" value="Pkinase"/>
    <property type="match status" value="1"/>
</dbReference>
<dbReference type="RefSeq" id="WP_190046318.1">
    <property type="nucleotide sequence ID" value="NZ_BMVC01000001.1"/>
</dbReference>
<accession>A0A918WS17</accession>